<protein>
    <recommendedName>
        <fullName evidence="1">Scaffold protein Nfu/NifU N-terminal domain-containing protein</fullName>
    </recommendedName>
</protein>
<dbReference type="InterPro" id="IPR014824">
    <property type="entry name" value="Nfu/NifU_N"/>
</dbReference>
<dbReference type="AlphaFoldDB" id="A0A917VYL9"/>
<feature type="domain" description="Scaffold protein Nfu/NifU N-terminal" evidence="1">
    <location>
        <begin position="3"/>
        <end position="83"/>
    </location>
</feature>
<accession>A0A917VYL9</accession>
<dbReference type="Gene3D" id="3.30.1370.70">
    <property type="entry name" value="Scaffold protein Nfu/NifU, N-terminal domain"/>
    <property type="match status" value="1"/>
</dbReference>
<dbReference type="EMBL" id="BMOK01000002">
    <property type="protein sequence ID" value="GGL45869.1"/>
    <property type="molecule type" value="Genomic_DNA"/>
</dbReference>
<dbReference type="RefSeq" id="WP_188801733.1">
    <property type="nucleotide sequence ID" value="NZ_BMOK01000002.1"/>
</dbReference>
<keyword evidence="3" id="KW-1185">Reference proteome</keyword>
<dbReference type="Pfam" id="PF08712">
    <property type="entry name" value="Nfu_N"/>
    <property type="match status" value="1"/>
</dbReference>
<comment type="caution">
    <text evidence="2">The sequence shown here is derived from an EMBL/GenBank/DDBJ whole genome shotgun (WGS) entry which is preliminary data.</text>
</comment>
<evidence type="ECO:0000313" key="2">
    <source>
        <dbReference type="EMBL" id="GGL45869.1"/>
    </source>
</evidence>
<reference evidence="2" key="1">
    <citation type="journal article" date="2014" name="Int. J. Syst. Evol. Microbiol.">
        <title>Complete genome sequence of Corynebacterium casei LMG S-19264T (=DSM 44701T), isolated from a smear-ripened cheese.</title>
        <authorList>
            <consortium name="US DOE Joint Genome Institute (JGI-PGF)"/>
            <person name="Walter F."/>
            <person name="Albersmeier A."/>
            <person name="Kalinowski J."/>
            <person name="Ruckert C."/>
        </authorList>
    </citation>
    <scope>NUCLEOTIDE SEQUENCE</scope>
    <source>
        <strain evidence="2">JCM 15325</strain>
    </source>
</reference>
<sequence length="85" mass="9492">MPFKSSATPNPNAIKFTFTAPLFKKRIEVKKGDTPDSELLAQLIAVEGVDSLFGINDFITVNKVSSSQWDDLLPLIQKLLENDQR</sequence>
<reference evidence="2" key="2">
    <citation type="submission" date="2020-09" db="EMBL/GenBank/DDBJ databases">
        <authorList>
            <person name="Sun Q."/>
            <person name="Ohkuma M."/>
        </authorList>
    </citation>
    <scope>NUCLEOTIDE SEQUENCE</scope>
    <source>
        <strain evidence="2">JCM 15325</strain>
    </source>
</reference>
<name>A0A917VYL9_9BACL</name>
<gene>
    <name evidence="2" type="ORF">GCM10007968_07500</name>
</gene>
<dbReference type="SMART" id="SM00932">
    <property type="entry name" value="Nfu_N"/>
    <property type="match status" value="1"/>
</dbReference>
<dbReference type="SUPFAM" id="SSF110836">
    <property type="entry name" value="Hypothetical protein SAV1430"/>
    <property type="match status" value="1"/>
</dbReference>
<evidence type="ECO:0000259" key="1">
    <source>
        <dbReference type="SMART" id="SM00932"/>
    </source>
</evidence>
<proteinExistence type="predicted"/>
<dbReference type="InterPro" id="IPR036498">
    <property type="entry name" value="Nfu/NifU_N_sf"/>
</dbReference>
<organism evidence="2 3">
    <name type="scientific">Sporolactobacillus putidus</name>
    <dbReference type="NCBI Taxonomy" id="492735"/>
    <lineage>
        <taxon>Bacteria</taxon>
        <taxon>Bacillati</taxon>
        <taxon>Bacillota</taxon>
        <taxon>Bacilli</taxon>
        <taxon>Bacillales</taxon>
        <taxon>Sporolactobacillaceae</taxon>
        <taxon>Sporolactobacillus</taxon>
    </lineage>
</organism>
<dbReference type="Proteomes" id="UP000654670">
    <property type="component" value="Unassembled WGS sequence"/>
</dbReference>
<evidence type="ECO:0000313" key="3">
    <source>
        <dbReference type="Proteomes" id="UP000654670"/>
    </source>
</evidence>